<gene>
    <name evidence="1" type="ORF">C5Y96_22335</name>
</gene>
<evidence type="ECO:0008006" key="3">
    <source>
        <dbReference type="Google" id="ProtNLM"/>
    </source>
</evidence>
<reference evidence="1 2" key="1">
    <citation type="submission" date="2018-02" db="EMBL/GenBank/DDBJ databases">
        <title>Comparative genomes isolates from brazilian mangrove.</title>
        <authorList>
            <person name="Araujo J.E."/>
            <person name="Taketani R.G."/>
            <person name="Silva M.C.P."/>
            <person name="Loureco M.V."/>
            <person name="Andreote F.D."/>
        </authorList>
    </citation>
    <scope>NUCLEOTIDE SEQUENCE [LARGE SCALE GENOMIC DNA]</scope>
    <source>
        <strain evidence="1 2">HEX-2 MGV</strain>
    </source>
</reference>
<dbReference type="Proteomes" id="UP000240009">
    <property type="component" value="Unassembled WGS sequence"/>
</dbReference>
<dbReference type="EMBL" id="PUIA01000069">
    <property type="protein sequence ID" value="PQO26181.1"/>
    <property type="molecule type" value="Genomic_DNA"/>
</dbReference>
<comment type="caution">
    <text evidence="1">The sequence shown here is derived from an EMBL/GenBank/DDBJ whole genome shotgun (WGS) entry which is preliminary data.</text>
</comment>
<organism evidence="1 2">
    <name type="scientific">Blastopirellula marina</name>
    <dbReference type="NCBI Taxonomy" id="124"/>
    <lineage>
        <taxon>Bacteria</taxon>
        <taxon>Pseudomonadati</taxon>
        <taxon>Planctomycetota</taxon>
        <taxon>Planctomycetia</taxon>
        <taxon>Pirellulales</taxon>
        <taxon>Pirellulaceae</taxon>
        <taxon>Blastopirellula</taxon>
    </lineage>
</organism>
<name>A0A2S8F1Y7_9BACT</name>
<dbReference type="AlphaFoldDB" id="A0A2S8F1Y7"/>
<sequence>MFNQKNEETIMDMQDARTALEEFGQHYDYDTGYIIQLLEDSPQAYQAFAAAQAMPNVHKALPLDAFFVAKTTVMKTEDCGPCLNLSLKMGAEQGIDRELLKKVVKDPQSLPQHFRDIHDHAMAVIRNENDDADRMERIRNHYGIEAFAELAVVIVGCRIYPTLKRAMGMANHCELAKLDF</sequence>
<protein>
    <recommendedName>
        <fullName evidence="3">Carboxymuconolactone decarboxylase-like domain-containing protein</fullName>
    </recommendedName>
</protein>
<dbReference type="SUPFAM" id="SSF69118">
    <property type="entry name" value="AhpD-like"/>
    <property type="match status" value="1"/>
</dbReference>
<accession>A0A2S8F1Y7</accession>
<proteinExistence type="predicted"/>
<dbReference type="InterPro" id="IPR029032">
    <property type="entry name" value="AhpD-like"/>
</dbReference>
<evidence type="ECO:0000313" key="2">
    <source>
        <dbReference type="Proteomes" id="UP000240009"/>
    </source>
</evidence>
<evidence type="ECO:0000313" key="1">
    <source>
        <dbReference type="EMBL" id="PQO26181.1"/>
    </source>
</evidence>
<dbReference type="Gene3D" id="1.20.1290.10">
    <property type="entry name" value="AhpD-like"/>
    <property type="match status" value="1"/>
</dbReference>